<reference evidence="4" key="1">
    <citation type="journal article" date="2017" name="Nat. Ecol. Evol.">
        <title>Genome expansion and lineage-specific genetic innovations in the forest pathogenic fungi Armillaria.</title>
        <authorList>
            <person name="Sipos G."/>
            <person name="Prasanna A.N."/>
            <person name="Walter M.C."/>
            <person name="O'Connor E."/>
            <person name="Balint B."/>
            <person name="Krizsan K."/>
            <person name="Kiss B."/>
            <person name="Hess J."/>
            <person name="Varga T."/>
            <person name="Slot J."/>
            <person name="Riley R."/>
            <person name="Boka B."/>
            <person name="Rigling D."/>
            <person name="Barry K."/>
            <person name="Lee J."/>
            <person name="Mihaltcheva S."/>
            <person name="LaButti K."/>
            <person name="Lipzen A."/>
            <person name="Waldron R."/>
            <person name="Moloney N.M."/>
            <person name="Sperisen C."/>
            <person name="Kredics L."/>
            <person name="Vagvoelgyi C."/>
            <person name="Patrignani A."/>
            <person name="Fitzpatrick D."/>
            <person name="Nagy I."/>
            <person name="Doyle S."/>
            <person name="Anderson J.B."/>
            <person name="Grigoriev I.V."/>
            <person name="Gueldener U."/>
            <person name="Muensterkoetter M."/>
            <person name="Nagy L.G."/>
        </authorList>
    </citation>
    <scope>NUCLEOTIDE SEQUENCE [LARGE SCALE GENOMIC DNA]</scope>
    <source>
        <strain evidence="4">C18/9</strain>
    </source>
</reference>
<gene>
    <name evidence="3" type="ORF">ARMOST_08986</name>
</gene>
<proteinExistence type="predicted"/>
<sequence>MTINKAAQSIAGPSSVPSPPSPPPPPFDEHNHLLIDFDDEHDDPPPEFAPYHAEYFDTGNGNIVSHDPHLNTDGEALYRFLLSQASTPPSLSLHCRGTHTETRQRHVTKAGPGGGSSTQSYTETVVDFDFYISLDQLILPEPTHWSVADSDPAYRGRMFKEMDLSGKRKARWKERRAFCSWIKDRDARGLPPWISSIQATDTYSTLEDSTVLRSSKTLRAWADEYCASPKYLKEFVYVKSVYGWNLRNLESAIRSIIKSSLYTGDLEVNFETSGKVYIRPDNRLSRTLSNKWLKFLSIIFFIFPFIWLFKRFHSKGGGRWEVCGGAYALKRWQPLDSEPEHPLDAKGSVARDAVIVRSRDGQAKKLVGSREGEWLKQWQGTIMRAVQMRYESTEPMLVTTEQILNHPLPVDLDGY</sequence>
<keyword evidence="4" id="KW-1185">Reference proteome</keyword>
<dbReference type="PANTHER" id="PTHR37848">
    <property type="entry name" value="EXPRESSED PROTEIN"/>
    <property type="match status" value="1"/>
</dbReference>
<dbReference type="AlphaFoldDB" id="A0A284RA62"/>
<organism evidence="3 4">
    <name type="scientific">Armillaria ostoyae</name>
    <name type="common">Armillaria root rot fungus</name>
    <dbReference type="NCBI Taxonomy" id="47428"/>
    <lineage>
        <taxon>Eukaryota</taxon>
        <taxon>Fungi</taxon>
        <taxon>Dikarya</taxon>
        <taxon>Basidiomycota</taxon>
        <taxon>Agaricomycotina</taxon>
        <taxon>Agaricomycetes</taxon>
        <taxon>Agaricomycetidae</taxon>
        <taxon>Agaricales</taxon>
        <taxon>Marasmiineae</taxon>
        <taxon>Physalacriaceae</taxon>
        <taxon>Armillaria</taxon>
    </lineage>
</organism>
<evidence type="ECO:0000313" key="4">
    <source>
        <dbReference type="Proteomes" id="UP000219338"/>
    </source>
</evidence>
<accession>A0A284RA62</accession>
<keyword evidence="2" id="KW-0472">Membrane</keyword>
<feature type="compositionally biased region" description="Pro residues" evidence="1">
    <location>
        <begin position="16"/>
        <end position="26"/>
    </location>
</feature>
<evidence type="ECO:0000313" key="3">
    <source>
        <dbReference type="EMBL" id="SJL05640.1"/>
    </source>
</evidence>
<evidence type="ECO:0000256" key="2">
    <source>
        <dbReference type="SAM" id="Phobius"/>
    </source>
</evidence>
<evidence type="ECO:0000256" key="1">
    <source>
        <dbReference type="SAM" id="MobiDB-lite"/>
    </source>
</evidence>
<dbReference type="PANTHER" id="PTHR37848:SF1">
    <property type="entry name" value="SUN DOMAIN-CONTAINING PROTEIN"/>
    <property type="match status" value="1"/>
</dbReference>
<keyword evidence="2" id="KW-0812">Transmembrane</keyword>
<dbReference type="Proteomes" id="UP000219338">
    <property type="component" value="Unassembled WGS sequence"/>
</dbReference>
<feature type="transmembrane region" description="Helical" evidence="2">
    <location>
        <begin position="292"/>
        <end position="309"/>
    </location>
</feature>
<dbReference type="EMBL" id="FUEG01000006">
    <property type="protein sequence ID" value="SJL05640.1"/>
    <property type="molecule type" value="Genomic_DNA"/>
</dbReference>
<dbReference type="OrthoDB" id="203796at2759"/>
<protein>
    <submittedName>
        <fullName evidence="3">Uncharacterized protein</fullName>
    </submittedName>
</protein>
<feature type="region of interest" description="Disordered" evidence="1">
    <location>
        <begin position="1"/>
        <end position="45"/>
    </location>
</feature>
<keyword evidence="2" id="KW-1133">Transmembrane helix</keyword>
<name>A0A284RA62_ARMOS</name>
<dbReference type="OMA" id="GGRWEVC"/>